<accession>A0A852SH22</accession>
<dbReference type="Gene3D" id="2.115.10.20">
    <property type="entry name" value="Glycosyl hydrolase domain, family 43"/>
    <property type="match status" value="1"/>
</dbReference>
<organism evidence="1 2">
    <name type="scientific">Agromyces atrinae</name>
    <dbReference type="NCBI Taxonomy" id="592376"/>
    <lineage>
        <taxon>Bacteria</taxon>
        <taxon>Bacillati</taxon>
        <taxon>Actinomycetota</taxon>
        <taxon>Actinomycetes</taxon>
        <taxon>Micrococcales</taxon>
        <taxon>Microbacteriaceae</taxon>
        <taxon>Agromyces</taxon>
    </lineage>
</organism>
<comment type="caution">
    <text evidence="1">The sequence shown here is derived from an EMBL/GenBank/DDBJ whole genome shotgun (WGS) entry which is preliminary data.</text>
</comment>
<evidence type="ECO:0000313" key="1">
    <source>
        <dbReference type="EMBL" id="NYD67041.1"/>
    </source>
</evidence>
<reference evidence="1 2" key="1">
    <citation type="submission" date="2020-07" db="EMBL/GenBank/DDBJ databases">
        <title>Sequencing the genomes of 1000 actinobacteria strains.</title>
        <authorList>
            <person name="Klenk H.-P."/>
        </authorList>
    </citation>
    <scope>NUCLEOTIDE SEQUENCE [LARGE SCALE GENOMIC DNA]</scope>
    <source>
        <strain evidence="1 2">DSM 23870</strain>
    </source>
</reference>
<dbReference type="InterPro" id="IPR023296">
    <property type="entry name" value="Glyco_hydro_beta-prop_sf"/>
</dbReference>
<dbReference type="CDD" id="cd08984">
    <property type="entry name" value="GH43-like"/>
    <property type="match status" value="1"/>
</dbReference>
<dbReference type="Proteomes" id="UP000581087">
    <property type="component" value="Unassembled WGS sequence"/>
</dbReference>
<dbReference type="SUPFAM" id="SSF75005">
    <property type="entry name" value="Arabinanase/levansucrase/invertase"/>
    <property type="match status" value="1"/>
</dbReference>
<dbReference type="RefSeq" id="WP_179419933.1">
    <property type="nucleotide sequence ID" value="NZ_JACCBI010000001.1"/>
</dbReference>
<evidence type="ECO:0000313" key="2">
    <source>
        <dbReference type="Proteomes" id="UP000581087"/>
    </source>
</evidence>
<protein>
    <recommendedName>
        <fullName evidence="3">Glycosyl hydrolase</fullName>
    </recommendedName>
</protein>
<evidence type="ECO:0008006" key="3">
    <source>
        <dbReference type="Google" id="ProtNLM"/>
    </source>
</evidence>
<gene>
    <name evidence="1" type="ORF">BJ972_001560</name>
</gene>
<dbReference type="AlphaFoldDB" id="A0A852SH22"/>
<proteinExistence type="predicted"/>
<dbReference type="EMBL" id="JACCBI010000001">
    <property type="protein sequence ID" value="NYD67041.1"/>
    <property type="molecule type" value="Genomic_DNA"/>
</dbReference>
<name>A0A852SH22_9MICO</name>
<sequence>MTVRTPRAVFRDPVHDGATDPVVIADRASGEWVMFYTQRRASVDEPGVAWVHGSRIGVARSADGVDWTYEGVVDGLDAGADAGPNTHWAPEVIWDGERYRMYLSFIAGVPDRWEGHARVIREFVSDDLRAWAPVQELRLSSHRVIDACVAPCPDGLWRLWYKDEGRGSTTWVASSADLASWTVEGVVIDGRPHEGVNVFELGGYWWLLVDEWRGMGVYRSPDAVTWTRQGGPDAVILGGVDPADADRLAPDDLTFGRHGDVVVCGDRGVLYYFTHPHWDGSELGSADDAAARVSAVHTAELSVVDGVLICDREARPRPLPAGGVLAG</sequence>